<evidence type="ECO:0000313" key="3">
    <source>
        <dbReference type="EMBL" id="USS43090.1"/>
    </source>
</evidence>
<dbReference type="EMBL" id="CP099583">
    <property type="protein sequence ID" value="USS43090.1"/>
    <property type="molecule type" value="Genomic_DNA"/>
</dbReference>
<proteinExistence type="predicted"/>
<dbReference type="EMBL" id="CP065600">
    <property type="protein sequence ID" value="QPQ90869.1"/>
    <property type="molecule type" value="Genomic_DNA"/>
</dbReference>
<name>A0AAP9XZD2_BURGL</name>
<keyword evidence="5" id="KW-1185">Reference proteome</keyword>
<sequence>MLRLHMIDARIPMNGFACFDHGLRKAESGKPKGVPARRSELHSIGY</sequence>
<evidence type="ECO:0000313" key="4">
    <source>
        <dbReference type="Proteomes" id="UP000594892"/>
    </source>
</evidence>
<organism evidence="2 4">
    <name type="scientific">Burkholderia glumae</name>
    <name type="common">Pseudomonas glumae</name>
    <dbReference type="NCBI Taxonomy" id="337"/>
    <lineage>
        <taxon>Bacteria</taxon>
        <taxon>Pseudomonadati</taxon>
        <taxon>Pseudomonadota</taxon>
        <taxon>Betaproteobacteria</taxon>
        <taxon>Burkholderiales</taxon>
        <taxon>Burkholderiaceae</taxon>
        <taxon>Burkholderia</taxon>
    </lineage>
</organism>
<evidence type="ECO:0000256" key="1">
    <source>
        <dbReference type="SAM" id="MobiDB-lite"/>
    </source>
</evidence>
<reference evidence="3" key="2">
    <citation type="submission" date="2022-06" db="EMBL/GenBank/DDBJ databases">
        <title>Draft genome sequence of Burkholderia glumae strain GR20004 isolated from rice panicle showing bacterial panicle blight.</title>
        <authorList>
            <person name="Choi S.Y."/>
            <person name="Lee Y.H."/>
        </authorList>
    </citation>
    <scope>NUCLEOTIDE SEQUENCE</scope>
    <source>
        <strain evidence="3">GR20004</strain>
    </source>
</reference>
<gene>
    <name evidence="2" type="ORF">I6H06_03820</name>
    <name evidence="3" type="ORF">NFI99_00935</name>
</gene>
<reference evidence="2 4" key="1">
    <citation type="submission" date="2020-12" db="EMBL/GenBank/DDBJ databases">
        <title>FDA dAtabase for Regulatory Grade micrObial Sequences (FDA-ARGOS): Supporting development and validation of Infectious Disease Dx tests.</title>
        <authorList>
            <person name="Minogue T."/>
            <person name="Wolcott M."/>
            <person name="Wasieloski L."/>
            <person name="Aguilar W."/>
            <person name="Moore D."/>
            <person name="Jaissle J."/>
            <person name="Tallon L."/>
            <person name="Sadzewicz L."/>
            <person name="Zhao X."/>
            <person name="Boylan J."/>
            <person name="Ott S."/>
            <person name="Bowen H."/>
            <person name="Vavikolanu K."/>
            <person name="Mehta A."/>
            <person name="Aluvathingal J."/>
            <person name="Nadendla S."/>
            <person name="Yan Y."/>
            <person name="Sichtig H."/>
        </authorList>
    </citation>
    <scope>NUCLEOTIDE SEQUENCE [LARGE SCALE GENOMIC DNA]</scope>
    <source>
        <strain evidence="2 4">FDAARGOS_949</strain>
    </source>
</reference>
<evidence type="ECO:0000313" key="2">
    <source>
        <dbReference type="EMBL" id="QPQ90869.1"/>
    </source>
</evidence>
<accession>A0AAP9XZD2</accession>
<evidence type="ECO:0000313" key="5">
    <source>
        <dbReference type="Proteomes" id="UP001056386"/>
    </source>
</evidence>
<dbReference type="GeneID" id="45699123"/>
<dbReference type="Proteomes" id="UP001056386">
    <property type="component" value="Chromosome 2"/>
</dbReference>
<dbReference type="Proteomes" id="UP000594892">
    <property type="component" value="Chromosome 1"/>
</dbReference>
<dbReference type="AlphaFoldDB" id="A0AAP9XZD2"/>
<protein>
    <submittedName>
        <fullName evidence="2">Uncharacterized protein</fullName>
    </submittedName>
</protein>
<feature type="compositionally biased region" description="Basic and acidic residues" evidence="1">
    <location>
        <begin position="37"/>
        <end position="46"/>
    </location>
</feature>
<feature type="region of interest" description="Disordered" evidence="1">
    <location>
        <begin position="27"/>
        <end position="46"/>
    </location>
</feature>
<dbReference type="RefSeq" id="WP_153478468.1">
    <property type="nucleotide sequence ID" value="NZ_CP021075.1"/>
</dbReference>